<dbReference type="InterPro" id="IPR011042">
    <property type="entry name" value="6-blade_b-propeller_TolB-like"/>
</dbReference>
<dbReference type="EMBL" id="JARBDR010000613">
    <property type="protein sequence ID" value="KAJ8311011.1"/>
    <property type="molecule type" value="Genomic_DNA"/>
</dbReference>
<protein>
    <recommendedName>
        <fullName evidence="4">Tripartite motif-containing protein 2</fullName>
    </recommendedName>
</protein>
<accession>A0ABQ9F387</accession>
<reference evidence="2 3" key="1">
    <citation type="submission" date="2022-12" db="EMBL/GenBank/DDBJ databases">
        <title>Chromosome-level genome of Tegillarca granosa.</title>
        <authorList>
            <person name="Kim J."/>
        </authorList>
    </citation>
    <scope>NUCLEOTIDE SEQUENCE [LARGE SCALE GENOMIC DNA]</scope>
    <source>
        <strain evidence="2">Teg-2019</strain>
        <tissue evidence="2">Adductor muscle</tissue>
    </source>
</reference>
<proteinExistence type="predicted"/>
<dbReference type="PANTHER" id="PTHR24104">
    <property type="entry name" value="E3 UBIQUITIN-PROTEIN LIGASE NHLRC1-RELATED"/>
    <property type="match status" value="1"/>
</dbReference>
<dbReference type="PANTHER" id="PTHR24104:SF25">
    <property type="entry name" value="PROTEIN LIN-41"/>
    <property type="match status" value="1"/>
</dbReference>
<dbReference type="Gene3D" id="2.120.10.30">
    <property type="entry name" value="TolB, C-terminal domain"/>
    <property type="match status" value="1"/>
</dbReference>
<organism evidence="2 3">
    <name type="scientific">Tegillarca granosa</name>
    <name type="common">Malaysian cockle</name>
    <name type="synonym">Anadara granosa</name>
    <dbReference type="NCBI Taxonomy" id="220873"/>
    <lineage>
        <taxon>Eukaryota</taxon>
        <taxon>Metazoa</taxon>
        <taxon>Spiralia</taxon>
        <taxon>Lophotrochozoa</taxon>
        <taxon>Mollusca</taxon>
        <taxon>Bivalvia</taxon>
        <taxon>Autobranchia</taxon>
        <taxon>Pteriomorphia</taxon>
        <taxon>Arcoida</taxon>
        <taxon>Arcoidea</taxon>
        <taxon>Arcidae</taxon>
        <taxon>Tegillarca</taxon>
    </lineage>
</organism>
<evidence type="ECO:0008006" key="4">
    <source>
        <dbReference type="Google" id="ProtNLM"/>
    </source>
</evidence>
<dbReference type="InterPro" id="IPR050952">
    <property type="entry name" value="TRIM-NHL_E3_ligases"/>
</dbReference>
<feature type="coiled-coil region" evidence="1">
    <location>
        <begin position="85"/>
        <end position="145"/>
    </location>
</feature>
<name>A0ABQ9F387_TEGGR</name>
<keyword evidence="3" id="KW-1185">Reference proteome</keyword>
<evidence type="ECO:0000313" key="3">
    <source>
        <dbReference type="Proteomes" id="UP001217089"/>
    </source>
</evidence>
<keyword evidence="1" id="KW-0175">Coiled coil</keyword>
<comment type="caution">
    <text evidence="2">The sequence shown here is derived from an EMBL/GenBank/DDBJ whole genome shotgun (WGS) entry which is preliminary data.</text>
</comment>
<sequence length="458" mass="52838">MSKSYGGGYADVLQYMQLSNLQGVRYKFCSYLPLHGEVDEVIDTKQQELSNIIRQTNEKSERYKDILKTITRNKMQYSKSIAKTIKEIKARNKQFKIRLDKIESEYIKQLENNEKENTEAMAKLEQRLKEEMSDLNQLIHQCESKRIERNIEMVQFVTDVMQRVDKYTLPEQLDDVSPPKLITRDGYNQKLKNLFGHLDIRTKSEVNHPLQLNRNIEPAISAINAKIISSFSTINSRVEATVNDQAWLWRFGFSGISLITSDGEVIQNIHTDFHICDAAVCTSEDLLVTKWAGNIVKKITRDISIKDIYTARDNYETRGITATDTGNILGVLHNYKDSKILEITTSGQYIRTLLHNLADIIQLFEDPRFICTNINGDIIVTDKGKVVAVNKHGQRRFIYHTGWRQHKKSFIPHYLVTDKHGHIIISDFDNSVLHVLDRDGKFTQYLITPEQGCDRPIG</sequence>
<dbReference type="SUPFAM" id="SSF63829">
    <property type="entry name" value="Calcium-dependent phosphotriesterase"/>
    <property type="match status" value="1"/>
</dbReference>
<evidence type="ECO:0000313" key="2">
    <source>
        <dbReference type="EMBL" id="KAJ8311011.1"/>
    </source>
</evidence>
<gene>
    <name evidence="2" type="ORF">KUTeg_011456</name>
</gene>
<evidence type="ECO:0000256" key="1">
    <source>
        <dbReference type="SAM" id="Coils"/>
    </source>
</evidence>
<dbReference type="Proteomes" id="UP001217089">
    <property type="component" value="Unassembled WGS sequence"/>
</dbReference>